<dbReference type="GO" id="GO:0032454">
    <property type="term" value="F:histone H3K9 demethylase activity"/>
    <property type="evidence" value="ECO:0007669"/>
    <property type="project" value="InterPro"/>
</dbReference>
<dbReference type="PANTHER" id="PTHR12549:SF11">
    <property type="entry name" value="LYSINE-SPECIFIC DEMETHYLASE JMJ25"/>
    <property type="match status" value="1"/>
</dbReference>
<dbReference type="GO" id="GO:0000785">
    <property type="term" value="C:chromatin"/>
    <property type="evidence" value="ECO:0007669"/>
    <property type="project" value="TreeGrafter"/>
</dbReference>
<dbReference type="GO" id="GO:0006357">
    <property type="term" value="P:regulation of transcription by RNA polymerase II"/>
    <property type="evidence" value="ECO:0007669"/>
    <property type="project" value="TreeGrafter"/>
</dbReference>
<evidence type="ECO:0000313" key="7">
    <source>
        <dbReference type="Proteomes" id="UP000541444"/>
    </source>
</evidence>
<dbReference type="GO" id="GO:0003712">
    <property type="term" value="F:transcription coregulator activity"/>
    <property type="evidence" value="ECO:0007669"/>
    <property type="project" value="TreeGrafter"/>
</dbReference>
<sequence length="696" mass="79829">MRYPKLSHDEIAILCPVCRGLCNCKNCLRKHGNLTHAINSEMKIERGVKENYCKYMVHLLYPILKKLDDDQTLEKETEARIRGIQVSDLGVQYSGCAINERSYCNFCETSIVDYFRGCSNCLYELCLTCCKEIHSSCPQGGQEEIKVEYIDRGTEYLHGGIPPSPAARCESSNSRENIGSHVEASSENCAVPVSMWNVKENGSIPCPPKNMGGCGCGTLQLRSMLRDGTVSDLAMEAKVIAEGYSPKDLTQRCSCFNSVGKIKVTNKDMLKAACREDSNDNYLYYPATQDPPQHSDLEHFQMHWMKGEPVIVRNVLDTSGLSWDPMIMARGLRERTTSRVSKGCAQLEVMAMDCLDWCETVVNIHQFFKWYSEGQCYGNLWPKMLKLKDWPPSDLFEELLPRHFVEFITALPFQEYSNPKCGFLNIAVKLPKKSLKPDMGPKTYVAYGINEELGRGDSVTKLHCDMSDAVNVLMHTAEVVLSPDSLAKVEDLKKKHIEQDKRELKELFDASLEHKVEKESGGRDLEKSGALWDIFRRQDVPLLQQYLLKHYKEFRDVHCAHVRQVFHSIHDQTFYLTEHHKRKLKSEFGVEPWTFVQKLGDAVFIPVGCPHQVRNLMFWSRKLTINYFLYLSCANALFYTMKSCIKVAVDFVSPENVKECVRLTEEFRVLPKKHNAKEDKVEVIYHFFSTWIMFHL</sequence>
<dbReference type="PROSITE" id="PS51184">
    <property type="entry name" value="JMJC"/>
    <property type="match status" value="1"/>
</dbReference>
<evidence type="ECO:0000256" key="2">
    <source>
        <dbReference type="ARBA" id="ARBA00006801"/>
    </source>
</evidence>
<evidence type="ECO:0000313" key="6">
    <source>
        <dbReference type="EMBL" id="KAF6165104.1"/>
    </source>
</evidence>
<dbReference type="Proteomes" id="UP000541444">
    <property type="component" value="Unassembled WGS sequence"/>
</dbReference>
<dbReference type="InterPro" id="IPR003347">
    <property type="entry name" value="JmjC_dom"/>
</dbReference>
<keyword evidence="3" id="KW-0479">Metal-binding</keyword>
<evidence type="ECO:0000256" key="1">
    <source>
        <dbReference type="ARBA" id="ARBA00004123"/>
    </source>
</evidence>
<dbReference type="EMBL" id="JACGCM010000859">
    <property type="protein sequence ID" value="KAF6165104.1"/>
    <property type="molecule type" value="Genomic_DNA"/>
</dbReference>
<keyword evidence="4" id="KW-0539">Nucleus</keyword>
<dbReference type="PANTHER" id="PTHR12549">
    <property type="entry name" value="JMJC DOMAIN-CONTAINING HISTONE DEMETHYLATION PROTEIN"/>
    <property type="match status" value="1"/>
</dbReference>
<dbReference type="Pfam" id="PF02373">
    <property type="entry name" value="JmjC"/>
    <property type="match status" value="1"/>
</dbReference>
<name>A0A7J7NDG7_9MAGN</name>
<protein>
    <recommendedName>
        <fullName evidence="5">JmjC domain-containing protein</fullName>
    </recommendedName>
</protein>
<evidence type="ECO:0000259" key="5">
    <source>
        <dbReference type="PROSITE" id="PS51184"/>
    </source>
</evidence>
<dbReference type="Gene3D" id="2.60.120.650">
    <property type="entry name" value="Cupin"/>
    <property type="match status" value="1"/>
</dbReference>
<feature type="domain" description="JmjC" evidence="5">
    <location>
        <begin position="419"/>
        <end position="668"/>
    </location>
</feature>
<accession>A0A7J7NDG7</accession>
<comment type="similarity">
    <text evidence="2">Belongs to the JARID1 histone demethylase family.</text>
</comment>
<organism evidence="6 7">
    <name type="scientific">Kingdonia uniflora</name>
    <dbReference type="NCBI Taxonomy" id="39325"/>
    <lineage>
        <taxon>Eukaryota</taxon>
        <taxon>Viridiplantae</taxon>
        <taxon>Streptophyta</taxon>
        <taxon>Embryophyta</taxon>
        <taxon>Tracheophyta</taxon>
        <taxon>Spermatophyta</taxon>
        <taxon>Magnoliopsida</taxon>
        <taxon>Ranunculales</taxon>
        <taxon>Circaeasteraceae</taxon>
        <taxon>Kingdonia</taxon>
    </lineage>
</organism>
<keyword evidence="7" id="KW-1185">Reference proteome</keyword>
<reference evidence="6 7" key="1">
    <citation type="journal article" date="2020" name="IScience">
        <title>Genome Sequencing of the Endangered Kingdonia uniflora (Circaeasteraceae, Ranunculales) Reveals Potential Mechanisms of Evolutionary Specialization.</title>
        <authorList>
            <person name="Sun Y."/>
            <person name="Deng T."/>
            <person name="Zhang A."/>
            <person name="Moore M.J."/>
            <person name="Landis J.B."/>
            <person name="Lin N."/>
            <person name="Zhang H."/>
            <person name="Zhang X."/>
            <person name="Huang J."/>
            <person name="Zhang X."/>
            <person name="Sun H."/>
            <person name="Wang H."/>
        </authorList>
    </citation>
    <scope>NUCLEOTIDE SEQUENCE [LARGE SCALE GENOMIC DNA]</scope>
    <source>
        <strain evidence="6">TB1705</strain>
        <tissue evidence="6">Leaf</tissue>
    </source>
</reference>
<dbReference type="CDD" id="cd02208">
    <property type="entry name" value="cupin_RmlC-like"/>
    <property type="match status" value="1"/>
</dbReference>
<evidence type="ECO:0000256" key="4">
    <source>
        <dbReference type="ARBA" id="ARBA00023242"/>
    </source>
</evidence>
<proteinExistence type="inferred from homology"/>
<dbReference type="GO" id="GO:0000118">
    <property type="term" value="C:histone deacetylase complex"/>
    <property type="evidence" value="ECO:0007669"/>
    <property type="project" value="TreeGrafter"/>
</dbReference>
<dbReference type="SUPFAM" id="SSF51197">
    <property type="entry name" value="Clavaminate synthase-like"/>
    <property type="match status" value="1"/>
</dbReference>
<dbReference type="SMART" id="SM00558">
    <property type="entry name" value="JmjC"/>
    <property type="match status" value="1"/>
</dbReference>
<gene>
    <name evidence="6" type="ORF">GIB67_000688</name>
</gene>
<comment type="subcellular location">
    <subcellularLocation>
        <location evidence="1">Nucleus</location>
    </subcellularLocation>
</comment>
<dbReference type="AlphaFoldDB" id="A0A7J7NDG7"/>
<dbReference type="OrthoDB" id="1667110at2759"/>
<dbReference type="GO" id="GO:0031490">
    <property type="term" value="F:chromatin DNA binding"/>
    <property type="evidence" value="ECO:0007669"/>
    <property type="project" value="TreeGrafter"/>
</dbReference>
<comment type="caution">
    <text evidence="6">The sequence shown here is derived from an EMBL/GenBank/DDBJ whole genome shotgun (WGS) entry which is preliminary data.</text>
</comment>
<evidence type="ECO:0000256" key="3">
    <source>
        <dbReference type="ARBA" id="ARBA00022723"/>
    </source>
</evidence>
<dbReference type="InterPro" id="IPR045109">
    <property type="entry name" value="LSDs-like"/>
</dbReference>
<dbReference type="GO" id="GO:0046872">
    <property type="term" value="F:metal ion binding"/>
    <property type="evidence" value="ECO:0007669"/>
    <property type="project" value="UniProtKB-KW"/>
</dbReference>